<dbReference type="EMBL" id="KV440979">
    <property type="protein sequence ID" value="OAD74601.1"/>
    <property type="molecule type" value="Genomic_DNA"/>
</dbReference>
<keyword evidence="5 8" id="KW-1133">Transmembrane helix</keyword>
<feature type="transmembrane region" description="Helical" evidence="8">
    <location>
        <begin position="150"/>
        <end position="170"/>
    </location>
</feature>
<dbReference type="PROSITE" id="PS00217">
    <property type="entry name" value="SUGAR_TRANSPORT_2"/>
    <property type="match status" value="1"/>
</dbReference>
<dbReference type="FunCoup" id="A0A163AN07">
    <property type="interactions" value="342"/>
</dbReference>
<dbReference type="Gene3D" id="1.20.1250.20">
    <property type="entry name" value="MFS general substrate transporter like domains"/>
    <property type="match status" value="1"/>
</dbReference>
<evidence type="ECO:0000256" key="6">
    <source>
        <dbReference type="ARBA" id="ARBA00023136"/>
    </source>
</evidence>
<dbReference type="InterPro" id="IPR050360">
    <property type="entry name" value="MFS_Sugar_Transporters"/>
</dbReference>
<dbReference type="PANTHER" id="PTHR48022:SF2">
    <property type="entry name" value="PLASTIDIC GLUCOSE TRANSPORTER 4"/>
    <property type="match status" value="1"/>
</dbReference>
<feature type="transmembrane region" description="Helical" evidence="8">
    <location>
        <begin position="221"/>
        <end position="239"/>
    </location>
</feature>
<dbReference type="VEuPathDB" id="FungiDB:PHYBLDRAFT_186837"/>
<feature type="transmembrane region" description="Helical" evidence="8">
    <location>
        <begin position="411"/>
        <end position="437"/>
    </location>
</feature>
<organism evidence="10 11">
    <name type="scientific">Phycomyces blakesleeanus (strain ATCC 8743b / DSM 1359 / FGSC 10004 / NBRC 33097 / NRRL 1555)</name>
    <dbReference type="NCBI Taxonomy" id="763407"/>
    <lineage>
        <taxon>Eukaryota</taxon>
        <taxon>Fungi</taxon>
        <taxon>Fungi incertae sedis</taxon>
        <taxon>Mucoromycota</taxon>
        <taxon>Mucoromycotina</taxon>
        <taxon>Mucoromycetes</taxon>
        <taxon>Mucorales</taxon>
        <taxon>Phycomycetaceae</taxon>
        <taxon>Phycomyces</taxon>
    </lineage>
</organism>
<protein>
    <recommendedName>
        <fullName evidence="9">Major facilitator superfamily (MFS) profile domain-containing protein</fullName>
    </recommendedName>
</protein>
<accession>A0A163AN07</accession>
<dbReference type="GO" id="GO:0016020">
    <property type="term" value="C:membrane"/>
    <property type="evidence" value="ECO:0007669"/>
    <property type="project" value="UniProtKB-SubCell"/>
</dbReference>
<name>A0A163AN07_PHYB8</name>
<evidence type="ECO:0000256" key="1">
    <source>
        <dbReference type="ARBA" id="ARBA00004141"/>
    </source>
</evidence>
<feature type="transmembrane region" description="Helical" evidence="8">
    <location>
        <begin position="94"/>
        <end position="112"/>
    </location>
</feature>
<feature type="transmembrane region" description="Helical" evidence="8">
    <location>
        <begin position="478"/>
        <end position="499"/>
    </location>
</feature>
<dbReference type="InParanoid" id="A0A163AN07"/>
<feature type="transmembrane region" description="Helical" evidence="8">
    <location>
        <begin position="348"/>
        <end position="366"/>
    </location>
</feature>
<sequence>MAYPRNLPFSLSAQSAERQPLLHPTPPTKPALLKNPSNPFPKMPFWTAAATCISCLGGFLFGFDLGVVGGLLIAPSFLSYFGIDPNNKEQEANISGNVVSILQVGCLIGALMATSTADKLGRKYSIIIAAGIFTIGGIVQVIGYSLAVLYVGRLVAGLGVGALSMLVPVYVAEVAHHKHRGFLGGLWMFFIATGLASSYWTNYAVKRLVDSNDNNLWRIPLIIQTAPGLIMLFGMLCLFETPRWLAAHGRTDDALEVLSKVRGLAQDNKEVVEELKALTLAFQQGAGPNYVDQTNMSWKAVLGPENRRRLLTGCAIQCFQQMTGTNVVNYYSPIIFRSIGLSSGESELLATGVYGLVKMFTVLIGFSVLVDRFGRRPLLVWGGTGMGACLLAVAVCVASRPMSIEEQIAPSAYAGIVCMFAFAVFFSVSWGPVPWLYCSEIYPMRMRAKSASITTAINWSLNAVIGKISPLMLAKTTVGTYSFFGGCCILMSLACHFIIPETKGKSLEEMEALFQPNTHKIRDSNDGMDTKNPTYSIA</sequence>
<dbReference type="InterPro" id="IPR005828">
    <property type="entry name" value="MFS_sugar_transport-like"/>
</dbReference>
<evidence type="ECO:0000256" key="3">
    <source>
        <dbReference type="ARBA" id="ARBA00022448"/>
    </source>
</evidence>
<dbReference type="SUPFAM" id="SSF103473">
    <property type="entry name" value="MFS general substrate transporter"/>
    <property type="match status" value="1"/>
</dbReference>
<dbReference type="NCBIfam" id="TIGR00879">
    <property type="entry name" value="SP"/>
    <property type="match status" value="1"/>
</dbReference>
<dbReference type="InterPro" id="IPR036259">
    <property type="entry name" value="MFS_trans_sf"/>
</dbReference>
<comment type="similarity">
    <text evidence="2 7">Belongs to the major facilitator superfamily. Sugar transporter (TC 2.A.1.1) family.</text>
</comment>
<reference evidence="11" key="1">
    <citation type="submission" date="2015-06" db="EMBL/GenBank/DDBJ databases">
        <title>Expansion of signal transduction pathways in fungi by whole-genome duplication.</title>
        <authorList>
            <consortium name="DOE Joint Genome Institute"/>
            <person name="Corrochano L.M."/>
            <person name="Kuo A."/>
            <person name="Marcet-Houben M."/>
            <person name="Polaino S."/>
            <person name="Salamov A."/>
            <person name="Villalobos J.M."/>
            <person name="Alvarez M.I."/>
            <person name="Avalos J."/>
            <person name="Benito E.P."/>
            <person name="Benoit I."/>
            <person name="Burger G."/>
            <person name="Camino L.P."/>
            <person name="Canovas D."/>
            <person name="Cerda-Olmedo E."/>
            <person name="Cheng J.-F."/>
            <person name="Dominguez A."/>
            <person name="Elias M."/>
            <person name="Eslava A.P."/>
            <person name="Glaser F."/>
            <person name="Grimwood J."/>
            <person name="Gutierrez G."/>
            <person name="Heitman J."/>
            <person name="Henrissat B."/>
            <person name="Iturriaga E.A."/>
            <person name="Lang B.F."/>
            <person name="Lavin J.L."/>
            <person name="Lee S."/>
            <person name="Li W."/>
            <person name="Lindquist E."/>
            <person name="Lopez-Garcia S."/>
            <person name="Luque E.M."/>
            <person name="Marcos A.T."/>
            <person name="Martin J."/>
            <person name="McCluskey K."/>
            <person name="Medina H.R."/>
            <person name="Miralles-Duran A."/>
            <person name="Miyazaki A."/>
            <person name="Munoz-Torres E."/>
            <person name="Oguiza J.A."/>
            <person name="Ohm R."/>
            <person name="Olmedo M."/>
            <person name="Orejas M."/>
            <person name="Ortiz-Castellanos L."/>
            <person name="Pisabarro A.G."/>
            <person name="Rodriguez-Romero J."/>
            <person name="Ruiz-Herrera J."/>
            <person name="Ruiz-Vazquez R."/>
            <person name="Sanz C."/>
            <person name="Schackwitz W."/>
            <person name="Schmutz J."/>
            <person name="Shahriari M."/>
            <person name="Shelest E."/>
            <person name="Silva-Franco F."/>
            <person name="Soanes D."/>
            <person name="Syed K."/>
            <person name="Tagua V.G."/>
            <person name="Talbot N.J."/>
            <person name="Thon M."/>
            <person name="De vries R.P."/>
            <person name="Wiebenga A."/>
            <person name="Yadav J.S."/>
            <person name="Braun E.L."/>
            <person name="Baker S."/>
            <person name="Garre V."/>
            <person name="Horwitz B."/>
            <person name="Torres-Martinez S."/>
            <person name="Idnurm A."/>
            <person name="Herrera-Estrella A."/>
            <person name="Gabaldon T."/>
            <person name="Grigoriev I.V."/>
        </authorList>
    </citation>
    <scope>NUCLEOTIDE SEQUENCE [LARGE SCALE GENOMIC DNA]</scope>
    <source>
        <strain evidence="11">NRRL 1555(-)</strain>
    </source>
</reference>
<feature type="transmembrane region" description="Helical" evidence="8">
    <location>
        <begin position="378"/>
        <end position="399"/>
    </location>
</feature>
<evidence type="ECO:0000256" key="5">
    <source>
        <dbReference type="ARBA" id="ARBA00022989"/>
    </source>
</evidence>
<keyword evidence="11" id="KW-1185">Reference proteome</keyword>
<evidence type="ECO:0000256" key="4">
    <source>
        <dbReference type="ARBA" id="ARBA00022692"/>
    </source>
</evidence>
<dbReference type="Pfam" id="PF00083">
    <property type="entry name" value="Sugar_tr"/>
    <property type="match status" value="1"/>
</dbReference>
<dbReference type="InterPro" id="IPR003663">
    <property type="entry name" value="Sugar/inositol_transpt"/>
</dbReference>
<proteinExistence type="inferred from homology"/>
<dbReference type="InterPro" id="IPR005829">
    <property type="entry name" value="Sugar_transporter_CS"/>
</dbReference>
<evidence type="ECO:0000313" key="11">
    <source>
        <dbReference type="Proteomes" id="UP000077315"/>
    </source>
</evidence>
<dbReference type="InterPro" id="IPR020846">
    <property type="entry name" value="MFS_dom"/>
</dbReference>
<keyword evidence="3 7" id="KW-0813">Transport</keyword>
<evidence type="ECO:0000313" key="10">
    <source>
        <dbReference type="EMBL" id="OAD74601.1"/>
    </source>
</evidence>
<dbReference type="PANTHER" id="PTHR48022">
    <property type="entry name" value="PLASTIDIC GLUCOSE TRANSPORTER 4"/>
    <property type="match status" value="1"/>
</dbReference>
<dbReference type="FunFam" id="1.20.1250.20:FF:000026">
    <property type="entry name" value="MFS quinate transporter QutD"/>
    <property type="match status" value="1"/>
</dbReference>
<feature type="domain" description="Major facilitator superfamily (MFS) profile" evidence="9">
    <location>
        <begin position="50"/>
        <end position="503"/>
    </location>
</feature>
<evidence type="ECO:0000256" key="7">
    <source>
        <dbReference type="RuleBase" id="RU003346"/>
    </source>
</evidence>
<dbReference type="GO" id="GO:0005351">
    <property type="term" value="F:carbohydrate:proton symporter activity"/>
    <property type="evidence" value="ECO:0007669"/>
    <property type="project" value="TreeGrafter"/>
</dbReference>
<dbReference type="STRING" id="763407.A0A163AN07"/>
<feature type="transmembrane region" description="Helical" evidence="8">
    <location>
        <begin position="45"/>
        <end position="74"/>
    </location>
</feature>
<dbReference type="PROSITE" id="PS50850">
    <property type="entry name" value="MFS"/>
    <property type="match status" value="1"/>
</dbReference>
<keyword evidence="6 8" id="KW-0472">Membrane</keyword>
<dbReference type="Proteomes" id="UP000077315">
    <property type="component" value="Unassembled WGS sequence"/>
</dbReference>
<keyword evidence="4 8" id="KW-0812">Transmembrane</keyword>
<dbReference type="GeneID" id="29000195"/>
<gene>
    <name evidence="10" type="ORF">PHYBLDRAFT_186837</name>
</gene>
<dbReference type="AlphaFoldDB" id="A0A163AN07"/>
<dbReference type="PRINTS" id="PR00171">
    <property type="entry name" value="SUGRTRNSPORT"/>
</dbReference>
<evidence type="ECO:0000256" key="2">
    <source>
        <dbReference type="ARBA" id="ARBA00010992"/>
    </source>
</evidence>
<comment type="subcellular location">
    <subcellularLocation>
        <location evidence="1">Membrane</location>
        <topology evidence="1">Multi-pass membrane protein</topology>
    </subcellularLocation>
</comment>
<dbReference type="RefSeq" id="XP_018292641.1">
    <property type="nucleotide sequence ID" value="XM_018439289.1"/>
</dbReference>
<feature type="transmembrane region" description="Helical" evidence="8">
    <location>
        <begin position="182"/>
        <end position="201"/>
    </location>
</feature>
<dbReference type="OrthoDB" id="4142200at2759"/>
<feature type="transmembrane region" description="Helical" evidence="8">
    <location>
        <begin position="124"/>
        <end position="144"/>
    </location>
</feature>
<evidence type="ECO:0000259" key="9">
    <source>
        <dbReference type="PROSITE" id="PS50850"/>
    </source>
</evidence>
<evidence type="ECO:0000256" key="8">
    <source>
        <dbReference type="SAM" id="Phobius"/>
    </source>
</evidence>